<sequence length="299" mass="32380">MIAIVGSANVDLVVKVKDFTKPGETQVCLSFERFSGGKGANQAVTCKKMGADVYFLTCTGNDSNGQFVREKLLEVGLKEGIQIVDATNGFALIELTVDGRNRIIIYPGSYGLLTPDVLFQHTEELLRCGILLLQNEIPFETTYHAAKLFKENGKTVIFDPAPAHGVDKGIFRYVDIVTPNEVEGQILTGEKEKEKIVEKLLELGCKNVLLKLGEKGCLLVGELGRFEIPAFKVQAVDTTAAGDVFNGAFAAEFERSKDVKRALIYASAAAAISVTRMGAQSSIPTHQEVMDFLAKGGIS</sequence>
<comment type="function">
    <text evidence="12">Catalyzes the phosphorylation of ribose at O-5 in a reaction requiring ATP and magnesium. The resulting D-ribose-5-phosphate can then be used either for sythesis of nucleotides, histidine, and tryptophan, or as a component of the pentose phosphate pathway.</text>
</comment>
<comment type="similarity">
    <text evidence="1">Belongs to the carbohydrate kinase pfkB family.</text>
</comment>
<name>F7YWW7_9THEM</name>
<dbReference type="Proteomes" id="UP000006804">
    <property type="component" value="Chromosome"/>
</dbReference>
<dbReference type="InterPro" id="IPR029056">
    <property type="entry name" value="Ribokinase-like"/>
</dbReference>
<evidence type="ECO:0000256" key="2">
    <source>
        <dbReference type="ARBA" id="ARBA00012035"/>
    </source>
</evidence>
<comment type="caution">
    <text evidence="12">Lacks conserved residue(s) required for the propagation of feature annotation.</text>
</comment>
<feature type="binding site" evidence="12">
    <location>
        <begin position="242"/>
        <end position="243"/>
    </location>
    <ligand>
        <name>ATP</name>
        <dbReference type="ChEBI" id="CHEBI:30616"/>
    </ligand>
</feature>
<keyword evidence="9 12" id="KW-0460">Magnesium</keyword>
<dbReference type="NCBIfam" id="TIGR02152">
    <property type="entry name" value="D_ribokin_bact"/>
    <property type="match status" value="1"/>
</dbReference>
<dbReference type="PATRIC" id="fig|688269.3.peg.480"/>
<organism evidence="14 15">
    <name type="scientific">Pseudothermotoga thermarum DSM 5069</name>
    <dbReference type="NCBI Taxonomy" id="688269"/>
    <lineage>
        <taxon>Bacteria</taxon>
        <taxon>Thermotogati</taxon>
        <taxon>Thermotogota</taxon>
        <taxon>Thermotogae</taxon>
        <taxon>Thermotogales</taxon>
        <taxon>Thermotogaceae</taxon>
        <taxon>Pseudothermotoga</taxon>
    </lineage>
</organism>
<gene>
    <name evidence="12" type="primary">rbsK</name>
    <name evidence="14" type="ORF">Theth_0467</name>
</gene>
<comment type="pathway">
    <text evidence="12">Carbohydrate metabolism; D-ribose degradation; D-ribose 5-phosphate from beta-D-ribopyranose: step 2/2.</text>
</comment>
<dbReference type="HAMAP" id="MF_01987">
    <property type="entry name" value="Ribokinase"/>
    <property type="match status" value="1"/>
</dbReference>
<comment type="subunit">
    <text evidence="12">Homodimer.</text>
</comment>
<accession>F7YWW7</accession>
<feature type="active site" description="Proton acceptor" evidence="12">
    <location>
        <position position="243"/>
    </location>
</feature>
<comment type="activity regulation">
    <text evidence="12">Activated by a monovalent cation that binds near, but not in, the active site. The most likely occupant of the site in vivo is potassium. Ion binding induces a conformational change that may alter substrate affinity.</text>
</comment>
<feature type="binding site" evidence="12">
    <location>
        <position position="239"/>
    </location>
    <ligand>
        <name>K(+)</name>
        <dbReference type="ChEBI" id="CHEBI:29103"/>
    </ligand>
</feature>
<dbReference type="PROSITE" id="PS00584">
    <property type="entry name" value="PFKB_KINASES_2"/>
    <property type="match status" value="1"/>
</dbReference>
<dbReference type="InterPro" id="IPR011877">
    <property type="entry name" value="Ribokinase"/>
</dbReference>
<dbReference type="PANTHER" id="PTHR10584:SF166">
    <property type="entry name" value="RIBOKINASE"/>
    <property type="match status" value="1"/>
</dbReference>
<dbReference type="SUPFAM" id="SSF53613">
    <property type="entry name" value="Ribokinase-like"/>
    <property type="match status" value="1"/>
</dbReference>
<feature type="binding site" evidence="12">
    <location>
        <position position="136"/>
    </location>
    <ligand>
        <name>substrate</name>
    </ligand>
</feature>
<keyword evidence="5 12" id="KW-0479">Metal-binding</keyword>
<dbReference type="GO" id="GO:0004747">
    <property type="term" value="F:ribokinase activity"/>
    <property type="evidence" value="ECO:0007669"/>
    <property type="project" value="UniProtKB-UniRule"/>
</dbReference>
<reference evidence="14 15" key="1">
    <citation type="submission" date="2010-11" db="EMBL/GenBank/DDBJ databases">
        <title>The complete genome of Thermotoga thermarum DSM 5069.</title>
        <authorList>
            <consortium name="US DOE Joint Genome Institute (JGI-PGF)"/>
            <person name="Lucas S."/>
            <person name="Copeland A."/>
            <person name="Lapidus A."/>
            <person name="Bruce D."/>
            <person name="Goodwin L."/>
            <person name="Pitluck S."/>
            <person name="Kyrpides N."/>
            <person name="Mavromatis K."/>
            <person name="Ivanova N."/>
            <person name="Zeytun A."/>
            <person name="Brettin T."/>
            <person name="Detter J.C."/>
            <person name="Tapia R."/>
            <person name="Han C."/>
            <person name="Land M."/>
            <person name="Hauser L."/>
            <person name="Markowitz V."/>
            <person name="Cheng J.-F."/>
            <person name="Hugenholtz P."/>
            <person name="Woyke T."/>
            <person name="Wu D."/>
            <person name="Spring S."/>
            <person name="Schroeder M."/>
            <person name="Brambilla E."/>
            <person name="Klenk H.-P."/>
            <person name="Eisen J.A."/>
        </authorList>
    </citation>
    <scope>NUCLEOTIDE SEQUENCE [LARGE SCALE GENOMIC DNA]</scope>
    <source>
        <strain evidence="14 15">DSM 5069</strain>
    </source>
</reference>
<keyword evidence="15" id="KW-1185">Reference proteome</keyword>
<dbReference type="InterPro" id="IPR011611">
    <property type="entry name" value="PfkB_dom"/>
</dbReference>
<feature type="binding site" evidence="12">
    <location>
        <begin position="37"/>
        <end position="41"/>
    </location>
    <ligand>
        <name>substrate</name>
    </ligand>
</feature>
<evidence type="ECO:0000256" key="1">
    <source>
        <dbReference type="ARBA" id="ARBA00005380"/>
    </source>
</evidence>
<dbReference type="STRING" id="688269.Theth_0467"/>
<evidence type="ECO:0000256" key="11">
    <source>
        <dbReference type="ARBA" id="ARBA00023277"/>
    </source>
</evidence>
<dbReference type="InterPro" id="IPR002173">
    <property type="entry name" value="Carboh/pur_kinase_PfkB_CS"/>
</dbReference>
<dbReference type="GO" id="GO:0005524">
    <property type="term" value="F:ATP binding"/>
    <property type="evidence" value="ECO:0007669"/>
    <property type="project" value="UniProtKB-UniRule"/>
</dbReference>
<dbReference type="HOGENOM" id="CLU_027634_2_2_0"/>
<dbReference type="GO" id="GO:0046872">
    <property type="term" value="F:metal ion binding"/>
    <property type="evidence" value="ECO:0007669"/>
    <property type="project" value="UniProtKB-KW"/>
</dbReference>
<dbReference type="CDD" id="cd01174">
    <property type="entry name" value="ribokinase"/>
    <property type="match status" value="1"/>
</dbReference>
<protein>
    <recommendedName>
        <fullName evidence="3 12">Ribokinase</fullName>
        <shortName evidence="12">RK</shortName>
        <ecNumber evidence="2 12">2.7.1.15</ecNumber>
    </recommendedName>
</protein>
<evidence type="ECO:0000259" key="13">
    <source>
        <dbReference type="Pfam" id="PF00294"/>
    </source>
</evidence>
<evidence type="ECO:0000256" key="12">
    <source>
        <dbReference type="HAMAP-Rule" id="MF_01987"/>
    </source>
</evidence>
<feature type="binding site" evidence="12">
    <location>
        <position position="243"/>
    </location>
    <ligand>
        <name>substrate</name>
    </ligand>
</feature>
<evidence type="ECO:0000256" key="10">
    <source>
        <dbReference type="ARBA" id="ARBA00022958"/>
    </source>
</evidence>
<dbReference type="GO" id="GO:0019303">
    <property type="term" value="P:D-ribose catabolic process"/>
    <property type="evidence" value="ECO:0007669"/>
    <property type="project" value="UniProtKB-UniRule"/>
</dbReference>
<dbReference type="AlphaFoldDB" id="F7YWW7"/>
<keyword evidence="12" id="KW-0963">Cytoplasm</keyword>
<feature type="binding site" evidence="12">
    <location>
        <position position="276"/>
    </location>
    <ligand>
        <name>K(+)</name>
        <dbReference type="ChEBI" id="CHEBI:29103"/>
    </ligand>
</feature>
<evidence type="ECO:0000313" key="15">
    <source>
        <dbReference type="Proteomes" id="UP000006804"/>
    </source>
</evidence>
<dbReference type="PANTHER" id="PTHR10584">
    <property type="entry name" value="SUGAR KINASE"/>
    <property type="match status" value="1"/>
</dbReference>
<proteinExistence type="inferred from homology"/>
<dbReference type="PRINTS" id="PR00990">
    <property type="entry name" value="RIBOKINASE"/>
</dbReference>
<feature type="binding site" evidence="12">
    <location>
        <position position="282"/>
    </location>
    <ligand>
        <name>K(+)</name>
        <dbReference type="ChEBI" id="CHEBI:29103"/>
    </ligand>
</feature>
<dbReference type="KEGG" id="tta:Theth_0467"/>
<evidence type="ECO:0000256" key="8">
    <source>
        <dbReference type="ARBA" id="ARBA00022840"/>
    </source>
</evidence>
<evidence type="ECO:0000256" key="5">
    <source>
        <dbReference type="ARBA" id="ARBA00022723"/>
    </source>
</evidence>
<dbReference type="PROSITE" id="PS00583">
    <property type="entry name" value="PFKB_KINASES_1"/>
    <property type="match status" value="1"/>
</dbReference>
<feature type="binding site" evidence="12">
    <location>
        <begin position="9"/>
        <end position="11"/>
    </location>
    <ligand>
        <name>substrate</name>
    </ligand>
</feature>
<evidence type="ECO:0000256" key="9">
    <source>
        <dbReference type="ARBA" id="ARBA00022842"/>
    </source>
</evidence>
<evidence type="ECO:0000313" key="14">
    <source>
        <dbReference type="EMBL" id="AEH50559.1"/>
    </source>
</evidence>
<dbReference type="InterPro" id="IPR002139">
    <property type="entry name" value="Ribo/fructo_kinase"/>
</dbReference>
<dbReference type="EC" id="2.7.1.15" evidence="2 12"/>
<keyword evidence="10 12" id="KW-0630">Potassium</keyword>
<feature type="binding site" evidence="12">
    <location>
        <begin position="211"/>
        <end position="216"/>
    </location>
    <ligand>
        <name>ATP</name>
        <dbReference type="ChEBI" id="CHEBI:30616"/>
    </ligand>
</feature>
<comment type="similarity">
    <text evidence="12">Belongs to the carbohydrate kinase PfkB family. Ribokinase subfamily.</text>
</comment>
<feature type="binding site" evidence="12">
    <location>
        <position position="180"/>
    </location>
    <ligand>
        <name>ATP</name>
        <dbReference type="ChEBI" id="CHEBI:30616"/>
    </ligand>
</feature>
<comment type="cofactor">
    <cofactor evidence="12">
        <name>Mg(2+)</name>
        <dbReference type="ChEBI" id="CHEBI:18420"/>
    </cofactor>
    <text evidence="12">Requires a divalent cation, most likely magnesium in vivo, as an electrophilic catalyst to aid phosphoryl group transfer. It is the chelate of the metal and the nucleotide that is the actual substrate.</text>
</comment>
<evidence type="ECO:0000256" key="6">
    <source>
        <dbReference type="ARBA" id="ARBA00022741"/>
    </source>
</evidence>
<comment type="subcellular location">
    <subcellularLocation>
        <location evidence="12">Cytoplasm</location>
    </subcellularLocation>
</comment>
<feature type="binding site" evidence="12">
    <location>
        <position position="273"/>
    </location>
    <ligand>
        <name>K(+)</name>
        <dbReference type="ChEBI" id="CHEBI:29103"/>
    </ligand>
</feature>
<dbReference type="Gene3D" id="3.40.1190.20">
    <property type="match status" value="1"/>
</dbReference>
<evidence type="ECO:0000256" key="4">
    <source>
        <dbReference type="ARBA" id="ARBA00022679"/>
    </source>
</evidence>
<keyword evidence="4 12" id="KW-0808">Transferase</keyword>
<keyword evidence="8 12" id="KW-0067">ATP-binding</keyword>
<feature type="binding site" evidence="12">
    <location>
        <position position="237"/>
    </location>
    <ligand>
        <name>K(+)</name>
        <dbReference type="ChEBI" id="CHEBI:29103"/>
    </ligand>
</feature>
<feature type="binding site" evidence="12">
    <location>
        <position position="278"/>
    </location>
    <ligand>
        <name>K(+)</name>
        <dbReference type="ChEBI" id="CHEBI:29103"/>
    </ligand>
</feature>
<dbReference type="GO" id="GO:0005829">
    <property type="term" value="C:cytosol"/>
    <property type="evidence" value="ECO:0007669"/>
    <property type="project" value="TreeGrafter"/>
</dbReference>
<dbReference type="eggNOG" id="COG0524">
    <property type="taxonomic scope" value="Bacteria"/>
</dbReference>
<keyword evidence="11 12" id="KW-0119">Carbohydrate metabolism</keyword>
<dbReference type="Pfam" id="PF00294">
    <property type="entry name" value="PfkB"/>
    <property type="match status" value="1"/>
</dbReference>
<keyword evidence="6 12" id="KW-0547">Nucleotide-binding</keyword>
<evidence type="ECO:0000256" key="7">
    <source>
        <dbReference type="ARBA" id="ARBA00022777"/>
    </source>
</evidence>
<evidence type="ECO:0000256" key="3">
    <source>
        <dbReference type="ARBA" id="ARBA00016943"/>
    </source>
</evidence>
<keyword evidence="7 12" id="KW-0418">Kinase</keyword>
<dbReference type="RefSeq" id="WP_013931782.1">
    <property type="nucleotide sequence ID" value="NC_015707.1"/>
</dbReference>
<dbReference type="EMBL" id="CP002351">
    <property type="protein sequence ID" value="AEH50559.1"/>
    <property type="molecule type" value="Genomic_DNA"/>
</dbReference>
<feature type="domain" description="Carbohydrate kinase PfkB" evidence="13">
    <location>
        <begin position="2"/>
        <end position="285"/>
    </location>
</feature>
<dbReference type="OrthoDB" id="9775849at2"/>
<dbReference type="UniPathway" id="UPA00916">
    <property type="reaction ID" value="UER00889"/>
</dbReference>
<comment type="catalytic activity">
    <reaction evidence="12">
        <text>D-ribose + ATP = D-ribose 5-phosphate + ADP + H(+)</text>
        <dbReference type="Rhea" id="RHEA:13697"/>
        <dbReference type="ChEBI" id="CHEBI:15378"/>
        <dbReference type="ChEBI" id="CHEBI:30616"/>
        <dbReference type="ChEBI" id="CHEBI:47013"/>
        <dbReference type="ChEBI" id="CHEBI:78346"/>
        <dbReference type="ChEBI" id="CHEBI:456216"/>
        <dbReference type="EC" id="2.7.1.15"/>
    </reaction>
</comment>